<dbReference type="Gene3D" id="3.20.20.70">
    <property type="entry name" value="Aldolase class I"/>
    <property type="match status" value="1"/>
</dbReference>
<name>A0A285KV71_9NOCA</name>
<dbReference type="InterPro" id="IPR041720">
    <property type="entry name" value="FbaB-like"/>
</dbReference>
<dbReference type="PANTHER" id="PTHR47916:SF1">
    <property type="entry name" value="3-HYDROXY-5-PHOSPHONOOXYPENTANE-2,4-DIONE THIOLASE"/>
    <property type="match status" value="1"/>
</dbReference>
<feature type="active site" description="Schiff-base intermediate with dihydroxyacetone-P" evidence="1">
    <location>
        <position position="179"/>
    </location>
</feature>
<evidence type="ECO:0000256" key="1">
    <source>
        <dbReference type="PIRSR" id="PIRSR038992-1"/>
    </source>
</evidence>
<dbReference type="PIRSF" id="PIRSF038992">
    <property type="entry name" value="Aldolase_Ia"/>
    <property type="match status" value="1"/>
</dbReference>
<reference evidence="2 3" key="1">
    <citation type="submission" date="2017-09" db="EMBL/GenBank/DDBJ databases">
        <authorList>
            <person name="Ehlers B."/>
            <person name="Leendertz F.H."/>
        </authorList>
    </citation>
    <scope>NUCLEOTIDE SEQUENCE [LARGE SCALE GENOMIC DNA]</scope>
    <source>
        <strain evidence="2 3">DSM 45537</strain>
    </source>
</reference>
<dbReference type="InterPro" id="IPR013785">
    <property type="entry name" value="Aldolase_TIM"/>
</dbReference>
<evidence type="ECO:0000313" key="3">
    <source>
        <dbReference type="Proteomes" id="UP000219565"/>
    </source>
</evidence>
<dbReference type="PANTHER" id="PTHR47916">
    <property type="entry name" value="FRUCTOSE-BISPHOSPHATE ALDOLASE CLASS 1"/>
    <property type="match status" value="1"/>
</dbReference>
<dbReference type="Proteomes" id="UP000219565">
    <property type="component" value="Unassembled WGS sequence"/>
</dbReference>
<keyword evidence="3" id="KW-1185">Reference proteome</keyword>
<dbReference type="Pfam" id="PF01791">
    <property type="entry name" value="DeoC"/>
    <property type="match status" value="1"/>
</dbReference>
<dbReference type="STRING" id="1379680.GCA_001612615_00278"/>
<accession>A0A285KV71</accession>
<feature type="active site" description="Proton donor" evidence="1">
    <location>
        <position position="148"/>
    </location>
</feature>
<protein>
    <submittedName>
        <fullName evidence="2">2-amino-3,7-dideoxy-D-threo-hept-6-ulosonate synthase</fullName>
    </submittedName>
</protein>
<organism evidence="2 3">
    <name type="scientific">Nocardia amikacinitolerans</name>
    <dbReference type="NCBI Taxonomy" id="756689"/>
    <lineage>
        <taxon>Bacteria</taxon>
        <taxon>Bacillati</taxon>
        <taxon>Actinomycetota</taxon>
        <taxon>Actinomycetes</taxon>
        <taxon>Mycobacteriales</taxon>
        <taxon>Nocardiaceae</taxon>
        <taxon>Nocardia</taxon>
    </lineage>
</organism>
<dbReference type="SUPFAM" id="SSF51569">
    <property type="entry name" value="Aldolase"/>
    <property type="match status" value="1"/>
</dbReference>
<proteinExistence type="predicted"/>
<sequence>MTKTFARHDRTENLHRYGDSKLLIVPLDHTVGAGSLLRAHRLREVLHALRVGGADATVLHKGALDHVDPAVFDDLALIVHLSASAHSGTDPDHKVLVTTVEEALRLGADAVSVHVNLGSRTEYQQREDVAQVARACDRWSVPLFAMVYPRGPRVSNPTDPELVCHAAEVAADLGADVVKVPFTGDPVSMSEVAASVDIPVVVAGGPALRAERAVAHAERILSSGVAGLAFGRNVFQADDPASFVHRLHTAVHTDRTLAAPTSYTPALARS</sequence>
<dbReference type="SMART" id="SM01133">
    <property type="entry name" value="DeoC"/>
    <property type="match status" value="1"/>
</dbReference>
<dbReference type="RefSeq" id="WP_218841065.1">
    <property type="nucleotide sequence ID" value="NZ_JAMTCV010000002.1"/>
</dbReference>
<dbReference type="InterPro" id="IPR002915">
    <property type="entry name" value="DeoC/FbaB/LacD_aldolase"/>
</dbReference>
<dbReference type="InterPro" id="IPR050456">
    <property type="entry name" value="DeoC/FbaB_aldolase"/>
</dbReference>
<dbReference type="EMBL" id="OBEG01000001">
    <property type="protein sequence ID" value="SNY76550.1"/>
    <property type="molecule type" value="Genomic_DNA"/>
</dbReference>
<dbReference type="AlphaFoldDB" id="A0A285KV71"/>
<evidence type="ECO:0000313" key="2">
    <source>
        <dbReference type="EMBL" id="SNY76550.1"/>
    </source>
</evidence>
<dbReference type="GO" id="GO:0004332">
    <property type="term" value="F:fructose-bisphosphate aldolase activity"/>
    <property type="evidence" value="ECO:0007669"/>
    <property type="project" value="InterPro"/>
</dbReference>
<dbReference type="NCBIfam" id="NF005556">
    <property type="entry name" value="PRK07226.1"/>
    <property type="match status" value="1"/>
</dbReference>
<dbReference type="CDD" id="cd00958">
    <property type="entry name" value="DhnA"/>
    <property type="match status" value="1"/>
</dbReference>
<gene>
    <name evidence="2" type="ORF">SAMN04244553_0735</name>
</gene>